<proteinExistence type="predicted"/>
<dbReference type="Pfam" id="PF19891">
    <property type="entry name" value="DUF6364"/>
    <property type="match status" value="1"/>
</dbReference>
<gene>
    <name evidence="1" type="ORF">GCM10009119_02600</name>
</gene>
<evidence type="ECO:0000313" key="1">
    <source>
        <dbReference type="EMBL" id="GAA0877292.1"/>
    </source>
</evidence>
<accession>A0ABN1MV80</accession>
<evidence type="ECO:0008006" key="3">
    <source>
        <dbReference type="Google" id="ProtNLM"/>
    </source>
</evidence>
<reference evidence="1 2" key="1">
    <citation type="journal article" date="2019" name="Int. J. Syst. Evol. Microbiol.">
        <title>The Global Catalogue of Microorganisms (GCM) 10K type strain sequencing project: providing services to taxonomists for standard genome sequencing and annotation.</title>
        <authorList>
            <consortium name="The Broad Institute Genomics Platform"/>
            <consortium name="The Broad Institute Genome Sequencing Center for Infectious Disease"/>
            <person name="Wu L."/>
            <person name="Ma J."/>
        </authorList>
    </citation>
    <scope>NUCLEOTIDE SEQUENCE [LARGE SCALE GENOMIC DNA]</scope>
    <source>
        <strain evidence="1 2">JCM 16112</strain>
    </source>
</reference>
<dbReference type="EMBL" id="BAAAFI010000002">
    <property type="protein sequence ID" value="GAA0877292.1"/>
    <property type="molecule type" value="Genomic_DNA"/>
</dbReference>
<evidence type="ECO:0000313" key="2">
    <source>
        <dbReference type="Proteomes" id="UP001500469"/>
    </source>
</evidence>
<name>A0ABN1MV80_9BACT</name>
<protein>
    <recommendedName>
        <fullName evidence="3">Ribbon-helix-helix CopG family protein</fullName>
    </recommendedName>
</protein>
<dbReference type="Proteomes" id="UP001500469">
    <property type="component" value="Unassembled WGS sequence"/>
</dbReference>
<sequence length="128" mass="14890">MDRWRNLRNRKQLFVFIVGLAEKALEIDGFLNSHVYLFQTRVAMKTKLTLTIKKEIVEKAKRKAASQGISLSRLIEDVFEKDDTSLQTSESQLAAKRLLKRLEEMQATQAPQESDKEALTRYLREKYG</sequence>
<keyword evidence="2" id="KW-1185">Reference proteome</keyword>
<comment type="caution">
    <text evidence="1">The sequence shown here is derived from an EMBL/GenBank/DDBJ whole genome shotgun (WGS) entry which is preliminary data.</text>
</comment>
<organism evidence="1 2">
    <name type="scientific">Algoriphagus jejuensis</name>
    <dbReference type="NCBI Taxonomy" id="419934"/>
    <lineage>
        <taxon>Bacteria</taxon>
        <taxon>Pseudomonadati</taxon>
        <taxon>Bacteroidota</taxon>
        <taxon>Cytophagia</taxon>
        <taxon>Cytophagales</taxon>
        <taxon>Cyclobacteriaceae</taxon>
        <taxon>Algoriphagus</taxon>
    </lineage>
</organism>
<dbReference type="InterPro" id="IPR045944">
    <property type="entry name" value="DUF6364"/>
</dbReference>